<protein>
    <recommendedName>
        <fullName evidence="3">DHHA1 domain-containing protein</fullName>
    </recommendedName>
</protein>
<reference evidence="1" key="1">
    <citation type="submission" date="2020-06" db="EMBL/GenBank/DDBJ databases">
        <title>WGS assembly of Ceratodon purpureus strain R40.</title>
        <authorList>
            <person name="Carey S.B."/>
            <person name="Jenkins J."/>
            <person name="Shu S."/>
            <person name="Lovell J.T."/>
            <person name="Sreedasyam A."/>
            <person name="Maumus F."/>
            <person name="Tiley G.P."/>
            <person name="Fernandez-Pozo N."/>
            <person name="Barry K."/>
            <person name="Chen C."/>
            <person name="Wang M."/>
            <person name="Lipzen A."/>
            <person name="Daum C."/>
            <person name="Saski C.A."/>
            <person name="Payton A.C."/>
            <person name="Mcbreen J.C."/>
            <person name="Conrad R.E."/>
            <person name="Kollar L.M."/>
            <person name="Olsson S."/>
            <person name="Huttunen S."/>
            <person name="Landis J.B."/>
            <person name="Wickett N.J."/>
            <person name="Johnson M.G."/>
            <person name="Rensing S.A."/>
            <person name="Grimwood J."/>
            <person name="Schmutz J."/>
            <person name="Mcdaniel S.F."/>
        </authorList>
    </citation>
    <scope>NUCLEOTIDE SEQUENCE</scope>
    <source>
        <strain evidence="1">R40</strain>
    </source>
</reference>
<sequence length="376" mass="41346">MAGAVALRFSSLSLLPSVSKCQSFINWRTGSSRASVTRSWTAGRASMEGFRVVSEQSKSVVLYHYPCPDGVFAALAAYLYHNAVGRPVSFLPNTVYEPLRVEDISTENVEIFYLLDFAGPQGFAVELAKKAKQVVVLDHHKTALETLPPNGTGPSNLQILLDMKRSGATIAYDYFLQKLQAQSPSQSFVRDDKVPRLETFFKYIQDADLWTWALPDSKPFSSGLNDSRIEYSVTKNAEVFDQLLALDPEVLIEKGKVSLKEKQKLIDQALDQCFTVSLGEGNFGQCLAVRADSVAHLRSELGNQLAAKSRDQGLRAIGAVVYIEEALNNSSMFKISLRSIGSADDTTPISQTYGGGGHRNASSFLLPARDFEAWKV</sequence>
<dbReference type="Proteomes" id="UP000822688">
    <property type="component" value="Chromosome 4"/>
</dbReference>
<dbReference type="AlphaFoldDB" id="A0A8T0IE01"/>
<evidence type="ECO:0000313" key="2">
    <source>
        <dbReference type="Proteomes" id="UP000822688"/>
    </source>
</evidence>
<evidence type="ECO:0008006" key="3">
    <source>
        <dbReference type="Google" id="ProtNLM"/>
    </source>
</evidence>
<organism evidence="1 2">
    <name type="scientific">Ceratodon purpureus</name>
    <name type="common">Fire moss</name>
    <name type="synonym">Dicranum purpureum</name>
    <dbReference type="NCBI Taxonomy" id="3225"/>
    <lineage>
        <taxon>Eukaryota</taxon>
        <taxon>Viridiplantae</taxon>
        <taxon>Streptophyta</taxon>
        <taxon>Embryophyta</taxon>
        <taxon>Bryophyta</taxon>
        <taxon>Bryophytina</taxon>
        <taxon>Bryopsida</taxon>
        <taxon>Dicranidae</taxon>
        <taxon>Pseudoditrichales</taxon>
        <taxon>Ditrichaceae</taxon>
        <taxon>Ceratodon</taxon>
    </lineage>
</organism>
<dbReference type="SUPFAM" id="SSF64182">
    <property type="entry name" value="DHH phosphoesterases"/>
    <property type="match status" value="1"/>
</dbReference>
<gene>
    <name evidence="1" type="ORF">KC19_4G228500</name>
</gene>
<proteinExistence type="predicted"/>
<dbReference type="InterPro" id="IPR038763">
    <property type="entry name" value="DHH_sf"/>
</dbReference>
<dbReference type="EMBL" id="CM026424">
    <property type="protein sequence ID" value="KAG0581149.1"/>
    <property type="molecule type" value="Genomic_DNA"/>
</dbReference>
<dbReference type="PANTHER" id="PTHR46922">
    <property type="entry name" value="DHHA1 DOMAIN PROTEIN"/>
    <property type="match status" value="1"/>
</dbReference>
<name>A0A8T0IE01_CERPU</name>
<keyword evidence="2" id="KW-1185">Reference proteome</keyword>
<dbReference type="Gene3D" id="3.10.310.30">
    <property type="match status" value="1"/>
</dbReference>
<dbReference type="PANTHER" id="PTHR46922:SF4">
    <property type="entry name" value="DHHA1 DOMAIN PROTEIN"/>
    <property type="match status" value="1"/>
</dbReference>
<evidence type="ECO:0000313" key="1">
    <source>
        <dbReference type="EMBL" id="KAG0581149.1"/>
    </source>
</evidence>
<accession>A0A8T0IE01</accession>
<comment type="caution">
    <text evidence="1">The sequence shown here is derived from an EMBL/GenBank/DDBJ whole genome shotgun (WGS) entry which is preliminary data.</text>
</comment>